<dbReference type="InterPro" id="IPR018247">
    <property type="entry name" value="EF_Hand_1_Ca_BS"/>
</dbReference>
<dbReference type="InterPro" id="IPR011992">
    <property type="entry name" value="EF-hand-dom_pair"/>
</dbReference>
<comment type="similarity">
    <text evidence="1">Belongs to the peptidase C2 family.</text>
</comment>
<feature type="domain" description="Calpain catalytic" evidence="9">
    <location>
        <begin position="302"/>
        <end position="699"/>
    </location>
</feature>
<organism evidence="11 12">
    <name type="scientific">Effrenium voratum</name>
    <dbReference type="NCBI Taxonomy" id="2562239"/>
    <lineage>
        <taxon>Eukaryota</taxon>
        <taxon>Sar</taxon>
        <taxon>Alveolata</taxon>
        <taxon>Dinophyceae</taxon>
        <taxon>Suessiales</taxon>
        <taxon>Symbiodiniaceae</taxon>
        <taxon>Effrenium</taxon>
    </lineage>
</organism>
<protein>
    <recommendedName>
        <fullName evidence="13">Calmodulin</fullName>
    </recommendedName>
</protein>
<feature type="domain" description="EF-hand" evidence="10">
    <location>
        <begin position="38"/>
        <end position="73"/>
    </location>
</feature>
<dbReference type="InterPro" id="IPR038765">
    <property type="entry name" value="Papain-like_cys_pep_sf"/>
</dbReference>
<dbReference type="CDD" id="cd00051">
    <property type="entry name" value="EFh"/>
    <property type="match status" value="1"/>
</dbReference>
<dbReference type="Pfam" id="PF00648">
    <property type="entry name" value="Peptidase_C2"/>
    <property type="match status" value="2"/>
</dbReference>
<evidence type="ECO:0000256" key="3">
    <source>
        <dbReference type="ARBA" id="ARBA00022801"/>
    </source>
</evidence>
<dbReference type="PANTHER" id="PTHR10183">
    <property type="entry name" value="CALPAIN"/>
    <property type="match status" value="1"/>
</dbReference>
<keyword evidence="4 7" id="KW-0788">Thiol protease</keyword>
<feature type="domain" description="EF-hand" evidence="10">
    <location>
        <begin position="1"/>
        <end position="36"/>
    </location>
</feature>
<dbReference type="PROSITE" id="PS00139">
    <property type="entry name" value="THIOL_PROTEASE_CYS"/>
    <property type="match status" value="1"/>
</dbReference>
<evidence type="ECO:0000259" key="10">
    <source>
        <dbReference type="PROSITE" id="PS50222"/>
    </source>
</evidence>
<feature type="active site" evidence="6 7">
    <location>
        <position position="357"/>
    </location>
</feature>
<feature type="active site" evidence="7">
    <location>
        <position position="654"/>
    </location>
</feature>
<dbReference type="GO" id="GO:0006508">
    <property type="term" value="P:proteolysis"/>
    <property type="evidence" value="ECO:0007669"/>
    <property type="project" value="UniProtKB-KW"/>
</dbReference>
<evidence type="ECO:0000313" key="11">
    <source>
        <dbReference type="EMBL" id="CAJ1398451.1"/>
    </source>
</evidence>
<dbReference type="GO" id="GO:0004198">
    <property type="term" value="F:calcium-dependent cysteine-type endopeptidase activity"/>
    <property type="evidence" value="ECO:0007669"/>
    <property type="project" value="InterPro"/>
</dbReference>
<dbReference type="Proteomes" id="UP001178507">
    <property type="component" value="Unassembled WGS sequence"/>
</dbReference>
<feature type="region of interest" description="Disordered" evidence="8">
    <location>
        <begin position="726"/>
        <end position="746"/>
    </location>
</feature>
<dbReference type="SUPFAM" id="SSF54001">
    <property type="entry name" value="Cysteine proteinases"/>
    <property type="match status" value="1"/>
</dbReference>
<evidence type="ECO:0000256" key="6">
    <source>
        <dbReference type="PIRSR" id="PIRSR622684-1"/>
    </source>
</evidence>
<evidence type="ECO:0000256" key="1">
    <source>
        <dbReference type="ARBA" id="ARBA00007623"/>
    </source>
</evidence>
<dbReference type="SMART" id="SM00054">
    <property type="entry name" value="EFh"/>
    <property type="match status" value="2"/>
</dbReference>
<evidence type="ECO:0000256" key="8">
    <source>
        <dbReference type="SAM" id="MobiDB-lite"/>
    </source>
</evidence>
<name>A0AA36NCK4_9DINO</name>
<comment type="caution">
    <text evidence="11">The sequence shown here is derived from an EMBL/GenBank/DDBJ whole genome shotgun (WGS) entry which is preliminary data.</text>
</comment>
<dbReference type="PRINTS" id="PR00704">
    <property type="entry name" value="CALPAIN"/>
</dbReference>
<evidence type="ECO:0000256" key="2">
    <source>
        <dbReference type="ARBA" id="ARBA00022670"/>
    </source>
</evidence>
<evidence type="ECO:0000259" key="9">
    <source>
        <dbReference type="PROSITE" id="PS50203"/>
    </source>
</evidence>
<keyword evidence="12" id="KW-1185">Reference proteome</keyword>
<evidence type="ECO:0000256" key="4">
    <source>
        <dbReference type="ARBA" id="ARBA00022807"/>
    </source>
</evidence>
<dbReference type="Gene3D" id="1.10.238.10">
    <property type="entry name" value="EF-hand"/>
    <property type="match status" value="1"/>
</dbReference>
<dbReference type="SUPFAM" id="SSF47473">
    <property type="entry name" value="EF-hand"/>
    <property type="match status" value="1"/>
</dbReference>
<dbReference type="AlphaFoldDB" id="A0AA36NCK4"/>
<dbReference type="PROSITE" id="PS50203">
    <property type="entry name" value="CALPAIN_CAT"/>
    <property type="match status" value="1"/>
</dbReference>
<dbReference type="PROSITE" id="PS00018">
    <property type="entry name" value="EF_HAND_1"/>
    <property type="match status" value="2"/>
</dbReference>
<keyword evidence="5" id="KW-0106">Calcium</keyword>
<keyword evidence="2 7" id="KW-0645">Protease</keyword>
<evidence type="ECO:0000256" key="7">
    <source>
        <dbReference type="PROSITE-ProRule" id="PRU00239"/>
    </source>
</evidence>
<dbReference type="Pfam" id="PF13499">
    <property type="entry name" value="EF-hand_7"/>
    <property type="match status" value="1"/>
</dbReference>
<dbReference type="PANTHER" id="PTHR10183:SF379">
    <property type="entry name" value="CALPAIN-5"/>
    <property type="match status" value="1"/>
</dbReference>
<dbReference type="InterPro" id="IPR000169">
    <property type="entry name" value="Pept_cys_AS"/>
</dbReference>
<evidence type="ECO:0000313" key="12">
    <source>
        <dbReference type="Proteomes" id="UP001178507"/>
    </source>
</evidence>
<evidence type="ECO:0008006" key="13">
    <source>
        <dbReference type="Google" id="ProtNLM"/>
    </source>
</evidence>
<keyword evidence="3 7" id="KW-0378">Hydrolase</keyword>
<proteinExistence type="inferred from homology"/>
<dbReference type="SMART" id="SM00230">
    <property type="entry name" value="CysPc"/>
    <property type="match status" value="1"/>
</dbReference>
<dbReference type="Gene3D" id="3.90.70.10">
    <property type="entry name" value="Cysteine proteinases"/>
    <property type="match status" value="1"/>
</dbReference>
<dbReference type="InterPro" id="IPR002048">
    <property type="entry name" value="EF_hand_dom"/>
</dbReference>
<sequence length="1052" mass="117730">MADKTVLDVFSKFDKDSSGSISREELGDVLKALQEEPWEDDEIDNLLTAADSSGDGELQIQEFVKWVFAEDKNISQGLKGKFKLKVSGCSRAEFNGDYTQQEGEFYYRRPVFHCAETNKYLYYHGERKQWQLYWRTGSKSSCRLKTTRAAHMAGEVQWAVWSGKKKAFVRESSMTCTPEATESAEAMLMNAEDCVKFDEIYFKKIDGVVGNRAVYRQSKGDDWGDTYIFFEELESRWKRGDEVKPGQPSLNVSRITDAASPEKAVWMDEAVGGQIDVIAVDTDGVPNQMHEGLQFNPKIPEGWKDDDFPHNADSMGVSCTKKYSKPRWLRALALHPHPVLFADVEPADACQGRVGNCWLIAAISALAEFPAYLKGSVFVTRKVSKTGKYAIKLYDGRHYRWRCIEVDDYLPCTYFGAGYTPSLYFGKINNGKLCFALLEKAFAKLYGSYSALRGGYQPVAWHHLTGVKEFFHYQSQYAVSVRWEVSSSAGIPVYADRRRSQKLGVMAEGARFFEKQRVGAWIKFQKLSGDGPGEGWLMYYSRGQRLAFRNPSAALRFKAFKVNINPSQIMEAIGGDEGKKGKGARACFTYKWSRYFSPDEMWDQLVSFDKGNYLMACTATYCKDESDCGMVHRHAYSILHAVEIDGFKLVACRNPWGNDKEWNGPWSDRSNEWKYHPKIAKALHVDFQTEGIFWMDWEDWQYIMGQFKAMNCKMPSARGGFHTDFVDEDEDGDGEDGGDFVDEDDEDDVELTGEVVGCEGLCEEWTQPTLMDEGVALKPGESATFKNVPFYLKGKTYFGIKGEASAGMWTIEYVPPVPMYVWLMVGSTNSVELVLPTQGWTQEPAEGFQSSDGYELIVLSYTFTEGKYFSIRCTAPIVGGLVGGHAPPKLPTPGSNEANEAGGDGPAVNLGKVLACSGLDIAWNPPKTMTEGTLTNPGQRNYIFEHVPACLSGGTYIGSQTWPSAGTWTIEYEAPTTLYVWVEKGEYNAGVDDVLGADGWHREEVGDFQRNNCNGGVNPLGLWSRHFDSGSSYSIETTGTFVGGVVSECVDD</sequence>
<feature type="active site" evidence="7">
    <location>
        <position position="634"/>
    </location>
</feature>
<gene>
    <name evidence="11" type="ORF">EVOR1521_LOCUS22246</name>
</gene>
<dbReference type="GO" id="GO:0005509">
    <property type="term" value="F:calcium ion binding"/>
    <property type="evidence" value="ECO:0007669"/>
    <property type="project" value="InterPro"/>
</dbReference>
<dbReference type="InterPro" id="IPR001300">
    <property type="entry name" value="Peptidase_C2_calpain_cat"/>
</dbReference>
<evidence type="ECO:0000256" key="5">
    <source>
        <dbReference type="ARBA" id="ARBA00022837"/>
    </source>
</evidence>
<dbReference type="EMBL" id="CAUJNA010003300">
    <property type="protein sequence ID" value="CAJ1398451.1"/>
    <property type="molecule type" value="Genomic_DNA"/>
</dbReference>
<reference evidence="11" key="1">
    <citation type="submission" date="2023-08" db="EMBL/GenBank/DDBJ databases">
        <authorList>
            <person name="Chen Y."/>
            <person name="Shah S."/>
            <person name="Dougan E. K."/>
            <person name="Thang M."/>
            <person name="Chan C."/>
        </authorList>
    </citation>
    <scope>NUCLEOTIDE SEQUENCE</scope>
</reference>
<dbReference type="InterPro" id="IPR022684">
    <property type="entry name" value="Calpain_cysteine_protease"/>
</dbReference>
<dbReference type="PROSITE" id="PS50222">
    <property type="entry name" value="EF_HAND_2"/>
    <property type="match status" value="2"/>
</dbReference>
<accession>A0AA36NCK4</accession>